<protein>
    <submittedName>
        <fullName evidence="2">Uncharacterized protein</fullName>
    </submittedName>
</protein>
<keyword evidence="1" id="KW-1185">Reference proteome</keyword>
<dbReference type="Proteomes" id="UP000887565">
    <property type="component" value="Unplaced"/>
</dbReference>
<dbReference type="WBParaSite" id="nRc.2.0.1.t41578-RA">
    <property type="protein sequence ID" value="nRc.2.0.1.t41578-RA"/>
    <property type="gene ID" value="nRc.2.0.1.g41578"/>
</dbReference>
<accession>A0A915KS35</accession>
<proteinExistence type="predicted"/>
<evidence type="ECO:0000313" key="2">
    <source>
        <dbReference type="WBParaSite" id="nRc.2.0.1.t41578-RA"/>
    </source>
</evidence>
<organism evidence="1 2">
    <name type="scientific">Romanomermis culicivorax</name>
    <name type="common">Nematode worm</name>
    <dbReference type="NCBI Taxonomy" id="13658"/>
    <lineage>
        <taxon>Eukaryota</taxon>
        <taxon>Metazoa</taxon>
        <taxon>Ecdysozoa</taxon>
        <taxon>Nematoda</taxon>
        <taxon>Enoplea</taxon>
        <taxon>Dorylaimia</taxon>
        <taxon>Mermithida</taxon>
        <taxon>Mermithoidea</taxon>
        <taxon>Mermithidae</taxon>
        <taxon>Romanomermis</taxon>
    </lineage>
</organism>
<dbReference type="AlphaFoldDB" id="A0A915KS35"/>
<reference evidence="2" key="1">
    <citation type="submission" date="2022-11" db="UniProtKB">
        <authorList>
            <consortium name="WormBaseParasite"/>
        </authorList>
    </citation>
    <scope>IDENTIFICATION</scope>
</reference>
<sequence length="157" mass="18107">MISDGAQCLARSSELITNGAHHMRRIEKSQAAYAWSYDRMAGDVSYKVGDQVLKLRTIRKCGLMPMLLIYDGPYLVTNVAYPNVTIGLETDQEDTVYVNRLRCYVSPDQPSEAEEIPFTSQYTSSNLIRYDEEKVMLKFHHYLCLIISMLLVEIWRE</sequence>
<evidence type="ECO:0000313" key="1">
    <source>
        <dbReference type="Proteomes" id="UP000887565"/>
    </source>
</evidence>
<name>A0A915KS35_ROMCU</name>